<proteinExistence type="predicted"/>
<dbReference type="Proteomes" id="UP000031364">
    <property type="component" value="Unassembled WGS sequence"/>
</dbReference>
<name>A0ABR4ZFN1_9NOCA</name>
<accession>A0ABR4ZFN1</accession>
<sequence length="195" mass="21499">MQEHPDHVRINLRIHDQLGDPPSDDWTLTFGGRSVDQAEVRAFIESQFPKQDQFVLDERRHQYAWGSSAMVWSFVVEMAPAVGSVIAAGIAGGAAWDGVKGIGKRLPSLWGGRETDEPLAITDDSARREAIRLVRERYRLEPDSVLTPVSVTSDLVTLRSTVVLDARTGNRYEVELLRTASGVSLARITVTESGS</sequence>
<dbReference type="EMBL" id="JNFP01000018">
    <property type="protein sequence ID" value="KIA63814.1"/>
    <property type="molecule type" value="Genomic_DNA"/>
</dbReference>
<protein>
    <submittedName>
        <fullName evidence="1">Uncharacterized protein</fullName>
    </submittedName>
</protein>
<keyword evidence="2" id="KW-1185">Reference proteome</keyword>
<reference evidence="1 2" key="1">
    <citation type="journal article" date="2014" name="Int. J. Syst. Evol. Microbiol.">
        <title>Nocardia vulneris sp. nov., isolated from wounds of human patients in North America.</title>
        <authorList>
            <person name="Lasker B.A."/>
            <person name="Bell M."/>
            <person name="Klenk H.P."/>
            <person name="Sproer C."/>
            <person name="Schumann C."/>
            <person name="Schumann P."/>
            <person name="Brown J.M."/>
        </authorList>
    </citation>
    <scope>NUCLEOTIDE SEQUENCE [LARGE SCALE GENOMIC DNA]</scope>
    <source>
        <strain evidence="1 2">W9851</strain>
    </source>
</reference>
<comment type="caution">
    <text evidence="1">The sequence shown here is derived from an EMBL/GenBank/DDBJ whole genome shotgun (WGS) entry which is preliminary data.</text>
</comment>
<organism evidence="1 2">
    <name type="scientific">Nocardia vulneris</name>
    <dbReference type="NCBI Taxonomy" id="1141657"/>
    <lineage>
        <taxon>Bacteria</taxon>
        <taxon>Bacillati</taxon>
        <taxon>Actinomycetota</taxon>
        <taxon>Actinomycetes</taxon>
        <taxon>Mycobacteriales</taxon>
        <taxon>Nocardiaceae</taxon>
        <taxon>Nocardia</taxon>
    </lineage>
</organism>
<dbReference type="RefSeq" id="WP_043671329.1">
    <property type="nucleotide sequence ID" value="NZ_BDCI01000010.1"/>
</dbReference>
<evidence type="ECO:0000313" key="2">
    <source>
        <dbReference type="Proteomes" id="UP000031364"/>
    </source>
</evidence>
<gene>
    <name evidence="1" type="ORF">FG87_17090</name>
</gene>
<evidence type="ECO:0000313" key="1">
    <source>
        <dbReference type="EMBL" id="KIA63814.1"/>
    </source>
</evidence>